<dbReference type="OrthoDB" id="757680at2759"/>
<reference evidence="2" key="1">
    <citation type="submission" date="2020-07" db="EMBL/GenBank/DDBJ databases">
        <title>Genome sequence and genetic diversity analysis of an under-domesticated orphan crop, white fonio (Digitaria exilis).</title>
        <authorList>
            <person name="Bennetzen J.L."/>
            <person name="Chen S."/>
            <person name="Ma X."/>
            <person name="Wang X."/>
            <person name="Yssel A.E.J."/>
            <person name="Chaluvadi S.R."/>
            <person name="Johnson M."/>
            <person name="Gangashetty P."/>
            <person name="Hamidou F."/>
            <person name="Sanogo M.D."/>
            <person name="Zwaenepoel A."/>
            <person name="Wallace J."/>
            <person name="Van De Peer Y."/>
            <person name="Van Deynze A."/>
        </authorList>
    </citation>
    <scope>NUCLEOTIDE SEQUENCE</scope>
    <source>
        <tissue evidence="2">Leaves</tissue>
    </source>
</reference>
<dbReference type="EMBL" id="JACEFO010002109">
    <property type="protein sequence ID" value="KAF8681842.1"/>
    <property type="molecule type" value="Genomic_DNA"/>
</dbReference>
<gene>
    <name evidence="2" type="ORF">HU200_045284</name>
</gene>
<dbReference type="Proteomes" id="UP000636709">
    <property type="component" value="Unassembled WGS sequence"/>
</dbReference>
<name>A0A835BBC3_9POAL</name>
<dbReference type="AlphaFoldDB" id="A0A835BBC3"/>
<evidence type="ECO:0000313" key="2">
    <source>
        <dbReference type="EMBL" id="KAF8681842.1"/>
    </source>
</evidence>
<comment type="caution">
    <text evidence="2">The sequence shown here is derived from an EMBL/GenBank/DDBJ whole genome shotgun (WGS) entry which is preliminary data.</text>
</comment>
<feature type="region of interest" description="Disordered" evidence="1">
    <location>
        <begin position="1"/>
        <end position="121"/>
    </location>
</feature>
<keyword evidence="3" id="KW-1185">Reference proteome</keyword>
<feature type="compositionally biased region" description="Pro residues" evidence="1">
    <location>
        <begin position="102"/>
        <end position="112"/>
    </location>
</feature>
<evidence type="ECO:0000256" key="1">
    <source>
        <dbReference type="SAM" id="MobiDB-lite"/>
    </source>
</evidence>
<proteinExistence type="predicted"/>
<organism evidence="2 3">
    <name type="scientific">Digitaria exilis</name>
    <dbReference type="NCBI Taxonomy" id="1010633"/>
    <lineage>
        <taxon>Eukaryota</taxon>
        <taxon>Viridiplantae</taxon>
        <taxon>Streptophyta</taxon>
        <taxon>Embryophyta</taxon>
        <taxon>Tracheophyta</taxon>
        <taxon>Spermatophyta</taxon>
        <taxon>Magnoliopsida</taxon>
        <taxon>Liliopsida</taxon>
        <taxon>Poales</taxon>
        <taxon>Poaceae</taxon>
        <taxon>PACMAD clade</taxon>
        <taxon>Panicoideae</taxon>
        <taxon>Panicodae</taxon>
        <taxon>Paniceae</taxon>
        <taxon>Anthephorinae</taxon>
        <taxon>Digitaria</taxon>
    </lineage>
</organism>
<protein>
    <submittedName>
        <fullName evidence="2">Uncharacterized protein</fullName>
    </submittedName>
</protein>
<sequence length="352" mass="37189">MPLLSAPQALSSTVSSPPLSPRGVAMSEHLALRSSVGSRSSALPSHHPRHSPAPDPLASVWIRRLHLTPNPPPPPRPPPPPLPRRATPPSHQDAVSTDESRTPPPPPPPPPRRAGFGPFRWSPRPLRGAPVGAWDAAAAAVGVSVGGSGVGGGPPMLSPFFRLPAPPPVAGFGEVAPARPLIGLGSHSGSSGFPGLSPPMVGGGDPGATWLLGRAAGSYWVKSLVHTKKCAAYPSHALDMVPIRTLNTTLNELTVKMASFSSQISAHCFLQDLQDRQHGVIPVPPNRARHDPSSISQHDEPFSYWNMGRFRRNTTTSSITPISAAPSNFGTKRNADSNNFLPLKLRKLNRAI</sequence>
<accession>A0A835BBC3</accession>
<evidence type="ECO:0000313" key="3">
    <source>
        <dbReference type="Proteomes" id="UP000636709"/>
    </source>
</evidence>
<feature type="compositionally biased region" description="Pro residues" evidence="1">
    <location>
        <begin position="69"/>
        <end position="83"/>
    </location>
</feature>